<sequence length="589" mass="69272">METLNINSEIKNIWKNLRKKWYYPMIPEPVITYGEVRRVFIENYKIGFNIADLPSDYENRQIFMENFFEHEICHYIFCPGTMETVGELILSARKALQKYHNSDEIDVKEINLAVNFFTDLVAENFRYEKAKSKQERTRHFFYHELKLQKIQNEYVNKGVPKIYLILIQTLGNLWNYKFKFSFPEEIKEACDLLGEMKNFSRRNLWTTYCYHTTYYIAKFLEEEASKKEVKNKEENKKGIIQLFLKELSSKIGKANGAKEKEKENEKKGKGGKNEDKTKGKEGQTENFEIYDYYFYRSLEELQQKKDNTSLQKIAEKNDIKEYKEVLKAIGITTEDSEAIKKWYRDQAYGIEIEHIEKYDKTEYAISPTKWRLEDPISEMDLIYSLSLSNYLIPGLTTFKRQYEEGKITPKEKKVPDLLIVIDSSYSMGEHIRGTKTFFACLAAFKAYRYAIDKGAKVAVINFSGKDNKPLFIQQDWTDDVEKIENTLIYHYGLYTCIPGKAIKEISERKNSLIIVLTDAQIQNFWNEIEYLKDAAKKNFLVIMCNAYNKGQAKENPAVEELQKFGKIYFITKADDLIGLTIETTKSVYE</sequence>
<comment type="caution">
    <text evidence="2">The sequence shown here is derived from an EMBL/GenBank/DDBJ whole genome shotgun (WGS) entry which is preliminary data.</text>
</comment>
<proteinExistence type="predicted"/>
<evidence type="ECO:0000256" key="1">
    <source>
        <dbReference type="SAM" id="MobiDB-lite"/>
    </source>
</evidence>
<accession>A0A8J7YVJ4</accession>
<dbReference type="CDD" id="cd00198">
    <property type="entry name" value="vWFA"/>
    <property type="match status" value="1"/>
</dbReference>
<dbReference type="EMBL" id="JAACVF010000040">
    <property type="protein sequence ID" value="NCN64760.1"/>
    <property type="molecule type" value="Genomic_DNA"/>
</dbReference>
<dbReference type="Proteomes" id="UP000768163">
    <property type="component" value="Unassembled WGS sequence"/>
</dbReference>
<reference evidence="2" key="1">
    <citation type="submission" date="2019-11" db="EMBL/GenBank/DDBJ databases">
        <title>Lipid analysis of CO2-rich subsurface aquifers suggests an autotrophy-based deep biosphere with lysolipids enriched in CPR bacteria.</title>
        <authorList>
            <person name="Probst A.J."/>
            <person name="Elling F.J."/>
            <person name="Castelle C.J."/>
            <person name="Zhu Q."/>
            <person name="Elvert M."/>
            <person name="Birarda G."/>
            <person name="Holman H.-Y."/>
            <person name="Lane K.R."/>
            <person name="Ladd B."/>
            <person name="Ryan M.C."/>
            <person name="Woyke T."/>
            <person name="Hinrichs K.-U."/>
            <person name="Banfield J.F."/>
        </authorList>
    </citation>
    <scope>NUCLEOTIDE SEQUENCE</scope>
    <source>
        <strain evidence="2">CG_2015-01_33_1645</strain>
        <strain evidence="3">CG_2015-04_33_537</strain>
    </source>
</reference>
<evidence type="ECO:0000313" key="3">
    <source>
        <dbReference type="EMBL" id="NCS91448.1"/>
    </source>
</evidence>
<feature type="compositionally biased region" description="Basic and acidic residues" evidence="1">
    <location>
        <begin position="256"/>
        <end position="280"/>
    </location>
</feature>
<dbReference type="SUPFAM" id="SSF53300">
    <property type="entry name" value="vWA-like"/>
    <property type="match status" value="1"/>
</dbReference>
<feature type="region of interest" description="Disordered" evidence="1">
    <location>
        <begin position="254"/>
        <end position="280"/>
    </location>
</feature>
<dbReference type="Proteomes" id="UP000738826">
    <property type="component" value="Unassembled WGS sequence"/>
</dbReference>
<dbReference type="EMBL" id="JAACQH010000062">
    <property type="protein sequence ID" value="NCS91448.1"/>
    <property type="molecule type" value="Genomic_DNA"/>
</dbReference>
<organism evidence="2 4">
    <name type="scientific">Candidatus Altarchaeum hamiconexum</name>
    <dbReference type="NCBI Taxonomy" id="1803513"/>
    <lineage>
        <taxon>Archaea</taxon>
        <taxon>Candidatus Altarchaeota</taxon>
        <taxon>Candidatus Altiarchaeia</taxon>
        <taxon>Candidatus Altarchaeales</taxon>
        <taxon>Candidatus Altarchaeaceae</taxon>
        <taxon>Candidatus Altarchaeum</taxon>
    </lineage>
</organism>
<dbReference type="InterPro" id="IPR036465">
    <property type="entry name" value="vWFA_dom_sf"/>
</dbReference>
<dbReference type="AlphaFoldDB" id="A0A8J7YVJ4"/>
<gene>
    <name evidence="3" type="ORF">GW779_03430</name>
    <name evidence="2" type="ORF">GW910_01610</name>
</gene>
<evidence type="ECO:0000313" key="4">
    <source>
        <dbReference type="Proteomes" id="UP000768163"/>
    </source>
</evidence>
<evidence type="ECO:0000313" key="2">
    <source>
        <dbReference type="EMBL" id="NCN64760.1"/>
    </source>
</evidence>
<dbReference type="Gene3D" id="3.40.50.410">
    <property type="entry name" value="von Willebrand factor, type A domain"/>
    <property type="match status" value="1"/>
</dbReference>
<name>A0A8J7YVJ4_9ARCH</name>
<protein>
    <submittedName>
        <fullName evidence="2">VWA domain-containing protein</fullName>
    </submittedName>
</protein>